<sequence>MAAGARPEDSGQNFNFMKEVRKCYTSKLLFSKVVKQPAEHLNFTICNRVVWAYNRDNIKGMCIL</sequence>
<keyword evidence="2" id="KW-1185">Reference proteome</keyword>
<organism evidence="1 2">
    <name type="scientific">Obba rivulosa</name>
    <dbReference type="NCBI Taxonomy" id="1052685"/>
    <lineage>
        <taxon>Eukaryota</taxon>
        <taxon>Fungi</taxon>
        <taxon>Dikarya</taxon>
        <taxon>Basidiomycota</taxon>
        <taxon>Agaricomycotina</taxon>
        <taxon>Agaricomycetes</taxon>
        <taxon>Polyporales</taxon>
        <taxon>Gelatoporiaceae</taxon>
        <taxon>Obba</taxon>
    </lineage>
</organism>
<name>A0A8E2AJZ4_9APHY</name>
<evidence type="ECO:0000313" key="1">
    <source>
        <dbReference type="EMBL" id="OCH85981.1"/>
    </source>
</evidence>
<dbReference type="AlphaFoldDB" id="A0A8E2AJZ4"/>
<accession>A0A8E2AJZ4</accession>
<dbReference type="EMBL" id="KV722551">
    <property type="protein sequence ID" value="OCH85981.1"/>
    <property type="molecule type" value="Genomic_DNA"/>
</dbReference>
<protein>
    <submittedName>
        <fullName evidence="1">Uncharacterized protein</fullName>
    </submittedName>
</protein>
<dbReference type="Proteomes" id="UP000250043">
    <property type="component" value="Unassembled WGS sequence"/>
</dbReference>
<evidence type="ECO:0000313" key="2">
    <source>
        <dbReference type="Proteomes" id="UP000250043"/>
    </source>
</evidence>
<reference evidence="1 2" key="1">
    <citation type="submission" date="2016-07" db="EMBL/GenBank/DDBJ databases">
        <title>Draft genome of the white-rot fungus Obba rivulosa 3A-2.</title>
        <authorList>
            <consortium name="DOE Joint Genome Institute"/>
            <person name="Miettinen O."/>
            <person name="Riley R."/>
            <person name="Acob R."/>
            <person name="Barry K."/>
            <person name="Cullen D."/>
            <person name="De Vries R."/>
            <person name="Hainaut M."/>
            <person name="Hatakka A."/>
            <person name="Henrissat B."/>
            <person name="Hilden K."/>
            <person name="Kuo R."/>
            <person name="Labutti K."/>
            <person name="Lipzen A."/>
            <person name="Makela M.R."/>
            <person name="Sandor L."/>
            <person name="Spatafora J.W."/>
            <person name="Grigoriev I.V."/>
            <person name="Hibbett D.S."/>
        </authorList>
    </citation>
    <scope>NUCLEOTIDE SEQUENCE [LARGE SCALE GENOMIC DNA]</scope>
    <source>
        <strain evidence="1 2">3A-2</strain>
    </source>
</reference>
<proteinExistence type="predicted"/>
<gene>
    <name evidence="1" type="ORF">OBBRIDRAFT_838515</name>
</gene>